<feature type="chain" id="PRO_5035472758" evidence="3">
    <location>
        <begin position="25"/>
        <end position="329"/>
    </location>
</feature>
<evidence type="ECO:0000256" key="3">
    <source>
        <dbReference type="SAM" id="SignalP"/>
    </source>
</evidence>
<keyword evidence="3" id="KW-0732">Signal</keyword>
<reference evidence="4" key="1">
    <citation type="journal article" date="2021" name="Nat. Commun.">
        <title>Genetic determinants of endophytism in the Arabidopsis root mycobiome.</title>
        <authorList>
            <person name="Mesny F."/>
            <person name="Miyauchi S."/>
            <person name="Thiergart T."/>
            <person name="Pickel B."/>
            <person name="Atanasova L."/>
            <person name="Karlsson M."/>
            <person name="Huettel B."/>
            <person name="Barry K.W."/>
            <person name="Haridas S."/>
            <person name="Chen C."/>
            <person name="Bauer D."/>
            <person name="Andreopoulos W."/>
            <person name="Pangilinan J."/>
            <person name="LaButti K."/>
            <person name="Riley R."/>
            <person name="Lipzen A."/>
            <person name="Clum A."/>
            <person name="Drula E."/>
            <person name="Henrissat B."/>
            <person name="Kohler A."/>
            <person name="Grigoriev I.V."/>
            <person name="Martin F.M."/>
            <person name="Hacquard S."/>
        </authorList>
    </citation>
    <scope>NUCLEOTIDE SEQUENCE</scope>
    <source>
        <strain evidence="4">MPI-CAGE-AT-0016</strain>
    </source>
</reference>
<accession>A0A8K0X5C4</accession>
<evidence type="ECO:0000313" key="4">
    <source>
        <dbReference type="EMBL" id="KAH7363328.1"/>
    </source>
</evidence>
<sequence>MMSLATYAMLASSAAATAVAGSAARRWEYPESFRLERRQDPAPGTPQYLCHENCGTLITLARDEPDFCSLDEYSTRFQACMECALTENVWRYYSVGVTRGAATCGLTVAPSPSGWTPPVTSTTPPVVVSSTSEPAVEPSTTEPPVVPSAEPSVEPPVVPSAEPSAEPSVAPSAEPPVAPSAEPSVASSAEPSVAPSAEPSAEPSSAPSSGAEEPSSSGAVPYPVPSGSDAATTTPATSTEDCETTVTVTSTEDCETTTAIYLPVGNHTTLGTAIYPVPSKSGSIPSSPAGQTTHTGAQPTESFVASGAAQVVGSFCAVGVAVAAMVAAF</sequence>
<organism evidence="4 5">
    <name type="scientific">Plectosphaerella cucumerina</name>
    <dbReference type="NCBI Taxonomy" id="40658"/>
    <lineage>
        <taxon>Eukaryota</taxon>
        <taxon>Fungi</taxon>
        <taxon>Dikarya</taxon>
        <taxon>Ascomycota</taxon>
        <taxon>Pezizomycotina</taxon>
        <taxon>Sordariomycetes</taxon>
        <taxon>Hypocreomycetidae</taxon>
        <taxon>Glomerellales</taxon>
        <taxon>Plectosphaerellaceae</taxon>
        <taxon>Plectosphaerella</taxon>
    </lineage>
</organism>
<evidence type="ECO:0000256" key="1">
    <source>
        <dbReference type="ARBA" id="ARBA00022737"/>
    </source>
</evidence>
<dbReference type="AlphaFoldDB" id="A0A8K0X5C4"/>
<keyword evidence="1" id="KW-0677">Repeat</keyword>
<feature type="compositionally biased region" description="Low complexity" evidence="2">
    <location>
        <begin position="110"/>
        <end position="152"/>
    </location>
</feature>
<keyword evidence="5" id="KW-1185">Reference proteome</keyword>
<proteinExistence type="predicted"/>
<feature type="compositionally biased region" description="Low complexity" evidence="2">
    <location>
        <begin position="159"/>
        <end position="172"/>
    </location>
</feature>
<evidence type="ECO:0000313" key="5">
    <source>
        <dbReference type="Proteomes" id="UP000813385"/>
    </source>
</evidence>
<dbReference type="PANTHER" id="PTHR44826:SF3">
    <property type="entry name" value="SPORE COAT PROTEIN SP85"/>
    <property type="match status" value="1"/>
</dbReference>
<dbReference type="OrthoDB" id="4160690at2759"/>
<protein>
    <submittedName>
        <fullName evidence="4">Uncharacterized protein</fullName>
    </submittedName>
</protein>
<feature type="region of interest" description="Disordered" evidence="2">
    <location>
        <begin position="109"/>
        <end position="245"/>
    </location>
</feature>
<dbReference type="PANTHER" id="PTHR44826">
    <property type="entry name" value="SPORE COAT PROTEIN SP85"/>
    <property type="match status" value="1"/>
</dbReference>
<evidence type="ECO:0000256" key="2">
    <source>
        <dbReference type="SAM" id="MobiDB-lite"/>
    </source>
</evidence>
<dbReference type="EMBL" id="JAGPXD010000003">
    <property type="protein sequence ID" value="KAH7363328.1"/>
    <property type="molecule type" value="Genomic_DNA"/>
</dbReference>
<feature type="signal peptide" evidence="3">
    <location>
        <begin position="1"/>
        <end position="24"/>
    </location>
</feature>
<dbReference type="InterPro" id="IPR051860">
    <property type="entry name" value="Plasmodium_CSP_Invasion"/>
</dbReference>
<dbReference type="Proteomes" id="UP000813385">
    <property type="component" value="Unassembled WGS sequence"/>
</dbReference>
<feature type="compositionally biased region" description="Low complexity" evidence="2">
    <location>
        <begin position="179"/>
        <end position="220"/>
    </location>
</feature>
<name>A0A8K0X5C4_9PEZI</name>
<comment type="caution">
    <text evidence="4">The sequence shown here is derived from an EMBL/GenBank/DDBJ whole genome shotgun (WGS) entry which is preliminary data.</text>
</comment>
<gene>
    <name evidence="4" type="ORF">B0T11DRAFT_353492</name>
</gene>
<feature type="compositionally biased region" description="Low complexity" evidence="2">
    <location>
        <begin position="228"/>
        <end position="245"/>
    </location>
</feature>